<dbReference type="PANTHER" id="PTHR11472">
    <property type="entry name" value="DNA REPAIR DEAD HELICASE RAD3/XP-D SUBFAMILY MEMBER"/>
    <property type="match status" value="1"/>
</dbReference>
<dbReference type="Pfam" id="PF06733">
    <property type="entry name" value="DEAD_2"/>
    <property type="match status" value="1"/>
</dbReference>
<keyword evidence="2" id="KW-0479">Metal-binding</keyword>
<evidence type="ECO:0000256" key="3">
    <source>
        <dbReference type="ARBA" id="ARBA00022741"/>
    </source>
</evidence>
<dbReference type="GO" id="GO:0090657">
    <property type="term" value="P:telomeric loop disassembly"/>
    <property type="evidence" value="ECO:0007669"/>
    <property type="project" value="TreeGrafter"/>
</dbReference>
<evidence type="ECO:0000256" key="1">
    <source>
        <dbReference type="ARBA" id="ARBA00022485"/>
    </source>
</evidence>
<protein>
    <submittedName>
        <fullName evidence="14">Rad3-related DNA helicase</fullName>
    </submittedName>
    <submittedName>
        <fullName evidence="15">Rad3-related_DNA helicase</fullName>
    </submittedName>
</protein>
<gene>
    <name evidence="15" type="ORF">HINF_LOCUS20056</name>
    <name evidence="14" type="ORF">HINF_LOCUS4326</name>
</gene>
<dbReference type="InterPro" id="IPR014001">
    <property type="entry name" value="Helicase_ATP-bd"/>
</dbReference>
<dbReference type="GO" id="GO:0005524">
    <property type="term" value="F:ATP binding"/>
    <property type="evidence" value="ECO:0007669"/>
    <property type="project" value="UniProtKB-KW"/>
</dbReference>
<dbReference type="SMART" id="SM00491">
    <property type="entry name" value="HELICc2"/>
    <property type="match status" value="1"/>
</dbReference>
<dbReference type="EMBL" id="CATOUU010000108">
    <property type="protein sequence ID" value="CAI9916681.1"/>
    <property type="molecule type" value="Genomic_DNA"/>
</dbReference>
<dbReference type="PANTHER" id="PTHR11472:SF34">
    <property type="entry name" value="REGULATOR OF TELOMERE ELONGATION HELICASE 1"/>
    <property type="match status" value="1"/>
</dbReference>
<evidence type="ECO:0000256" key="6">
    <source>
        <dbReference type="ARBA" id="ARBA00022806"/>
    </source>
</evidence>
<keyword evidence="1" id="KW-0004">4Fe-4S</keyword>
<dbReference type="Pfam" id="PF13307">
    <property type="entry name" value="Helicase_C_2"/>
    <property type="match status" value="1"/>
</dbReference>
<dbReference type="GO" id="GO:1904430">
    <property type="term" value="P:negative regulation of t-circle formation"/>
    <property type="evidence" value="ECO:0007669"/>
    <property type="project" value="TreeGrafter"/>
</dbReference>
<dbReference type="GO" id="GO:0070182">
    <property type="term" value="F:DNA polymerase binding"/>
    <property type="evidence" value="ECO:0007669"/>
    <property type="project" value="TreeGrafter"/>
</dbReference>
<dbReference type="SMART" id="SM00488">
    <property type="entry name" value="DEXDc2"/>
    <property type="match status" value="1"/>
</dbReference>
<evidence type="ECO:0000256" key="11">
    <source>
        <dbReference type="ARBA" id="ARBA00023204"/>
    </source>
</evidence>
<name>A0AA86NCL8_9EUKA</name>
<evidence type="ECO:0000256" key="10">
    <source>
        <dbReference type="ARBA" id="ARBA00023125"/>
    </source>
</evidence>
<evidence type="ECO:0000256" key="8">
    <source>
        <dbReference type="ARBA" id="ARBA00023004"/>
    </source>
</evidence>
<keyword evidence="8" id="KW-0408">Iron</keyword>
<reference evidence="14" key="1">
    <citation type="submission" date="2023-06" db="EMBL/GenBank/DDBJ databases">
        <authorList>
            <person name="Kurt Z."/>
        </authorList>
    </citation>
    <scope>NUCLEOTIDE SEQUENCE</scope>
</reference>
<dbReference type="Proteomes" id="UP001642409">
    <property type="component" value="Unassembled WGS sequence"/>
</dbReference>
<dbReference type="Gene3D" id="3.40.50.300">
    <property type="entry name" value="P-loop containing nucleotide triphosphate hydrolases"/>
    <property type="match status" value="2"/>
</dbReference>
<organism evidence="14">
    <name type="scientific">Hexamita inflata</name>
    <dbReference type="NCBI Taxonomy" id="28002"/>
    <lineage>
        <taxon>Eukaryota</taxon>
        <taxon>Metamonada</taxon>
        <taxon>Diplomonadida</taxon>
        <taxon>Hexamitidae</taxon>
        <taxon>Hexamitinae</taxon>
        <taxon>Hexamita</taxon>
    </lineage>
</organism>
<dbReference type="GO" id="GO:0010569">
    <property type="term" value="P:regulation of double-strand break repair via homologous recombination"/>
    <property type="evidence" value="ECO:0007669"/>
    <property type="project" value="TreeGrafter"/>
</dbReference>
<dbReference type="InterPro" id="IPR002464">
    <property type="entry name" value="DNA/RNA_helicase_DEAH_CS"/>
</dbReference>
<sequence>MQFDFPFKPYESQLEVMNFIYDNIISNKNSIVESPTGTGKSLIIRAIILKYLQNQTQFVQASTQIPLWILQQSQQLKQQQASNSRNEINDIIQSIRQITYFPPDTVQNQLNVILSSNNIEINIQEHIESLLSYQYQPQHKQVIFASKTHTQLQQFTQNLNDLTSSTLSSRDFYCIHPTKDIEDIDLFCKNTVCKHRKPENLLRILKKTVGRNFNREELKDIGLETSGCPYYSSRIQANLSEVVLITHQQLDESFNENAILVIDEAHNLQEQITERFTADVSVLDIVKMSFQLEKYLEKQRQFLKLEHIRSIEVIKQQLFQVLRFIQAQSSPAVSGSNLGAQLKQFKLDRMIQRDIDLYISNRFVHRTRDSQDEKVQYRVLSLLQLISNVDVLDKFIFCSSEINILVPEILESFNYVKVFGKILNFKVKLSHLQPILSLRYKNVTCLGGTIRPFGSFERLFDIQFETLAVGHVIQPGQLKLSVVSRMGQAEFKFVKENQKSCVLKELFEHIVELRRKLPPGQNMIVFLPSYGVLNGIRALCSDFGIINEQNDPQSNQELTFTFEKPKTPLSFYETAIRQFNSHILFGVATASLAEGIDFKNDACRLLLIVGIPFMNPSDPFVVEKMKINPNFCLEKAFRAVNQCVGRSIRWAGDWAKVMLVDSRYKGYLNWVSDWITKNGYQEEEFQ</sequence>
<reference evidence="15 16" key="2">
    <citation type="submission" date="2024-07" db="EMBL/GenBank/DDBJ databases">
        <authorList>
            <person name="Akdeniz Z."/>
        </authorList>
    </citation>
    <scope>NUCLEOTIDE SEQUENCE [LARGE SCALE GENOMIC DNA]</scope>
</reference>
<dbReference type="AlphaFoldDB" id="A0AA86NCL8"/>
<keyword evidence="7" id="KW-0067">ATP-binding</keyword>
<dbReference type="GO" id="GO:0005634">
    <property type="term" value="C:nucleus"/>
    <property type="evidence" value="ECO:0007669"/>
    <property type="project" value="TreeGrafter"/>
</dbReference>
<evidence type="ECO:0000256" key="4">
    <source>
        <dbReference type="ARBA" id="ARBA00022763"/>
    </source>
</evidence>
<dbReference type="InterPro" id="IPR006554">
    <property type="entry name" value="Helicase-like_DEXD_c2"/>
</dbReference>
<dbReference type="InterPro" id="IPR006555">
    <property type="entry name" value="ATP-dep_Helicase_C"/>
</dbReference>
<evidence type="ECO:0000256" key="2">
    <source>
        <dbReference type="ARBA" id="ARBA00022723"/>
    </source>
</evidence>
<dbReference type="InterPro" id="IPR014013">
    <property type="entry name" value="Helic_SF1/SF2_ATP-bd_DinG/Rad3"/>
</dbReference>
<evidence type="ECO:0000256" key="12">
    <source>
        <dbReference type="ARBA" id="ARBA00023235"/>
    </source>
</evidence>
<keyword evidence="4" id="KW-0227">DNA damage</keyword>
<dbReference type="GO" id="GO:0006281">
    <property type="term" value="P:DNA repair"/>
    <property type="evidence" value="ECO:0007669"/>
    <property type="project" value="UniProtKB-KW"/>
</dbReference>
<evidence type="ECO:0000256" key="7">
    <source>
        <dbReference type="ARBA" id="ARBA00022840"/>
    </source>
</evidence>
<dbReference type="GO" id="GO:0016818">
    <property type="term" value="F:hydrolase activity, acting on acid anhydrides, in phosphorus-containing anhydrides"/>
    <property type="evidence" value="ECO:0007669"/>
    <property type="project" value="InterPro"/>
</dbReference>
<dbReference type="GO" id="GO:0003678">
    <property type="term" value="F:DNA helicase activity"/>
    <property type="evidence" value="ECO:0007669"/>
    <property type="project" value="InterPro"/>
</dbReference>
<keyword evidence="6 14" id="KW-0347">Helicase</keyword>
<dbReference type="InterPro" id="IPR027417">
    <property type="entry name" value="P-loop_NTPase"/>
</dbReference>
<keyword evidence="3" id="KW-0547">Nucleotide-binding</keyword>
<dbReference type="GO" id="GO:0003677">
    <property type="term" value="F:DNA binding"/>
    <property type="evidence" value="ECO:0007669"/>
    <property type="project" value="UniProtKB-KW"/>
</dbReference>
<dbReference type="GO" id="GO:0046872">
    <property type="term" value="F:metal ion binding"/>
    <property type="evidence" value="ECO:0007669"/>
    <property type="project" value="UniProtKB-KW"/>
</dbReference>
<evidence type="ECO:0000259" key="13">
    <source>
        <dbReference type="PROSITE" id="PS51193"/>
    </source>
</evidence>
<evidence type="ECO:0000313" key="15">
    <source>
        <dbReference type="EMBL" id="CAL6006225.1"/>
    </source>
</evidence>
<accession>A0AA86NCL8</accession>
<keyword evidence="5" id="KW-0378">Hydrolase</keyword>
<dbReference type="InterPro" id="IPR010614">
    <property type="entry name" value="RAD3-like_helicase_DEAD"/>
</dbReference>
<keyword evidence="16" id="KW-1185">Reference proteome</keyword>
<evidence type="ECO:0000313" key="16">
    <source>
        <dbReference type="Proteomes" id="UP001642409"/>
    </source>
</evidence>
<dbReference type="PROSITE" id="PS00690">
    <property type="entry name" value="DEAH_ATP_HELICASE"/>
    <property type="match status" value="1"/>
</dbReference>
<keyword evidence="11" id="KW-0234">DNA repair</keyword>
<feature type="domain" description="Helicase ATP-binding" evidence="13">
    <location>
        <begin position="1"/>
        <end position="322"/>
    </location>
</feature>
<evidence type="ECO:0000256" key="9">
    <source>
        <dbReference type="ARBA" id="ARBA00023014"/>
    </source>
</evidence>
<keyword evidence="10" id="KW-0238">DNA-binding</keyword>
<evidence type="ECO:0000256" key="5">
    <source>
        <dbReference type="ARBA" id="ARBA00022801"/>
    </source>
</evidence>
<dbReference type="SUPFAM" id="SSF52540">
    <property type="entry name" value="P-loop containing nucleoside triphosphate hydrolases"/>
    <property type="match status" value="2"/>
</dbReference>
<comment type="caution">
    <text evidence="14">The sequence shown here is derived from an EMBL/GenBank/DDBJ whole genome shotgun (WGS) entry which is preliminary data.</text>
</comment>
<dbReference type="GO" id="GO:0051539">
    <property type="term" value="F:4 iron, 4 sulfur cluster binding"/>
    <property type="evidence" value="ECO:0007669"/>
    <property type="project" value="UniProtKB-KW"/>
</dbReference>
<dbReference type="PROSITE" id="PS51193">
    <property type="entry name" value="HELICASE_ATP_BIND_2"/>
    <property type="match status" value="1"/>
</dbReference>
<dbReference type="InterPro" id="IPR045028">
    <property type="entry name" value="DinG/Rad3-like"/>
</dbReference>
<keyword evidence="12" id="KW-0413">Isomerase</keyword>
<dbReference type="EMBL" id="CAXDID020000053">
    <property type="protein sequence ID" value="CAL6006225.1"/>
    <property type="molecule type" value="Genomic_DNA"/>
</dbReference>
<dbReference type="SMART" id="SM00487">
    <property type="entry name" value="DEXDc"/>
    <property type="match status" value="1"/>
</dbReference>
<dbReference type="GO" id="GO:0045910">
    <property type="term" value="P:negative regulation of DNA recombination"/>
    <property type="evidence" value="ECO:0007669"/>
    <property type="project" value="TreeGrafter"/>
</dbReference>
<proteinExistence type="predicted"/>
<keyword evidence="9" id="KW-0411">Iron-sulfur</keyword>
<evidence type="ECO:0000313" key="14">
    <source>
        <dbReference type="EMBL" id="CAI9916681.1"/>
    </source>
</evidence>